<reference evidence="3 4" key="1">
    <citation type="submission" date="2020-08" db="EMBL/GenBank/DDBJ databases">
        <title>Genomic Encyclopedia of Type Strains, Phase IV (KMG-IV): sequencing the most valuable type-strain genomes for metagenomic binning, comparative biology and taxonomic classification.</title>
        <authorList>
            <person name="Goeker M."/>
        </authorList>
    </citation>
    <scope>NUCLEOTIDE SEQUENCE [LARGE SCALE GENOMIC DNA]</scope>
    <source>
        <strain evidence="3 4">DSM 22368</strain>
    </source>
</reference>
<organism evidence="3 4">
    <name type="scientific">Pseudoteredinibacter isoporae</name>
    <dbReference type="NCBI Taxonomy" id="570281"/>
    <lineage>
        <taxon>Bacteria</taxon>
        <taxon>Pseudomonadati</taxon>
        <taxon>Pseudomonadota</taxon>
        <taxon>Gammaproteobacteria</taxon>
        <taxon>Cellvibrionales</taxon>
        <taxon>Cellvibrionaceae</taxon>
        <taxon>Pseudoteredinibacter</taxon>
    </lineage>
</organism>
<dbReference type="Proteomes" id="UP000528457">
    <property type="component" value="Unassembled WGS sequence"/>
</dbReference>
<feature type="coiled-coil region" evidence="1">
    <location>
        <begin position="335"/>
        <end position="406"/>
    </location>
</feature>
<evidence type="ECO:0000313" key="3">
    <source>
        <dbReference type="EMBL" id="MBB6521145.1"/>
    </source>
</evidence>
<name>A0A7X0MVI5_9GAMM</name>
<dbReference type="InterPro" id="IPR018760">
    <property type="entry name" value="DUF2326"/>
</dbReference>
<dbReference type="AlphaFoldDB" id="A0A7X0MVI5"/>
<comment type="caution">
    <text evidence="3">The sequence shown here is derived from an EMBL/GenBank/DDBJ whole genome shotgun (WGS) entry which is preliminary data.</text>
</comment>
<evidence type="ECO:0000313" key="4">
    <source>
        <dbReference type="Proteomes" id="UP000528457"/>
    </source>
</evidence>
<accession>A0A7X0MVI5</accession>
<evidence type="ECO:0000259" key="2">
    <source>
        <dbReference type="Pfam" id="PF10088"/>
    </source>
</evidence>
<dbReference type="Pfam" id="PF10088">
    <property type="entry name" value="DUF2326"/>
    <property type="match status" value="1"/>
</dbReference>
<feature type="domain" description="DUF2326" evidence="2">
    <location>
        <begin position="457"/>
        <end position="587"/>
    </location>
</feature>
<protein>
    <submittedName>
        <fullName evidence="3">Uncharacterized protein YydD (DUF2326 family)</fullName>
    </submittedName>
</protein>
<evidence type="ECO:0000256" key="1">
    <source>
        <dbReference type="SAM" id="Coils"/>
    </source>
</evidence>
<sequence length="589" mass="67173">MLKLVKLYSSKENIFPEIIFHNGLNVIYATATKKTNDKKTSHSLGKSKLAEILDFMIIKKPKTGFFLKSDEIFSDFTFYLEIQTSANLYYTIQREVKGKISIYSSAQPINVIKSGVFSIVGKNLGVDAAKKALNEGLKLNVVENSLGHLRTGLRYCIRNQEEYSDIFKVKNTPENDRTWKPYLSGLLGINSDLIAGKYNARDTAKRLKTAIDELEHISSPNQNAAAIEAEISRLEESVSAMDRDLSDFSFQKIDKDITRELVDDIGQNITNLNQERYSIEQRISDINESLKAVFNFNIEDVLDIYKSIEIHLPDELVKTYDDLATLNKKMTQGRKEHLEKAKLKLIENLSSVSEELSELSSEQKKLSSLLLEKEAFKKYQKLQGIIRKDEAKLSTLRERLEKLDSATNLRARLSETNIEEAQLADKIIRASRQSVNGSIKNINSIFGGLVKDILGIDAYFYLKINKEGNPQFEVGTSDETAVYEGHSYKKVMAACFDLALLTHYSDSSYYRFSYHDGLLESLEDKVKLRLIDAWRVIAERNKLQLIITVLDADIPENSQGSKIYFKKGEIIRELHDRGDDGRLFRMKKF</sequence>
<proteinExistence type="predicted"/>
<dbReference type="InParanoid" id="A0A7X0MVI5"/>
<dbReference type="RefSeq" id="WP_166849308.1">
    <property type="nucleotide sequence ID" value="NZ_JAAONY010000001.1"/>
</dbReference>
<keyword evidence="1" id="KW-0175">Coiled coil</keyword>
<keyword evidence="4" id="KW-1185">Reference proteome</keyword>
<dbReference type="EMBL" id="JACHHT010000001">
    <property type="protein sequence ID" value="MBB6521145.1"/>
    <property type="molecule type" value="Genomic_DNA"/>
</dbReference>
<gene>
    <name evidence="3" type="ORF">HNR48_001423</name>
</gene>